<name>A0AA94HV32_DESDE</name>
<evidence type="ECO:0000313" key="2">
    <source>
        <dbReference type="Proteomes" id="UP000182680"/>
    </source>
</evidence>
<gene>
    <name evidence="1" type="ORF">SAMN02910291_02694</name>
</gene>
<dbReference type="AlphaFoldDB" id="A0AA94HV32"/>
<organism evidence="1 2">
    <name type="scientific">Desulfovibrio desulfuricans</name>
    <dbReference type="NCBI Taxonomy" id="876"/>
    <lineage>
        <taxon>Bacteria</taxon>
        <taxon>Pseudomonadati</taxon>
        <taxon>Thermodesulfobacteriota</taxon>
        <taxon>Desulfovibrionia</taxon>
        <taxon>Desulfovibrionales</taxon>
        <taxon>Desulfovibrionaceae</taxon>
        <taxon>Desulfovibrio</taxon>
    </lineage>
</organism>
<sequence>MLLKIFFASSSLRYFFIVFSLYGFASEILLKEDILVQPVVVFVPIVMENILTDNFFLSPHFMPPGVGGVHIDMVREIEGRLGEQVHTEYFNGAFYNSASVGNRTYSDGAFANGVAALKISRVVPVGNANKPRAWGALACCYLGQPA</sequence>
<proteinExistence type="predicted"/>
<evidence type="ECO:0000313" key="1">
    <source>
        <dbReference type="EMBL" id="SFW71710.1"/>
    </source>
</evidence>
<accession>A0AA94HV32</accession>
<reference evidence="2" key="1">
    <citation type="submission" date="2016-11" db="EMBL/GenBank/DDBJ databases">
        <authorList>
            <person name="Jaros S."/>
            <person name="Januszkiewicz K."/>
            <person name="Wedrychowicz H."/>
        </authorList>
    </citation>
    <scope>NUCLEOTIDE SEQUENCE [LARGE SCALE GENOMIC DNA]</scope>
    <source>
        <strain evidence="2">DSM 7057</strain>
    </source>
</reference>
<protein>
    <submittedName>
        <fullName evidence="1">Uncharacterized protein</fullName>
    </submittedName>
</protein>
<dbReference type="Proteomes" id="UP000182680">
    <property type="component" value="Unassembled WGS sequence"/>
</dbReference>
<dbReference type="EMBL" id="FPIW01000079">
    <property type="protein sequence ID" value="SFW71710.1"/>
    <property type="molecule type" value="Genomic_DNA"/>
</dbReference>
<comment type="caution">
    <text evidence="1">The sequence shown here is derived from an EMBL/GenBank/DDBJ whole genome shotgun (WGS) entry which is preliminary data.</text>
</comment>